<dbReference type="AlphaFoldDB" id="A0A7V6P900"/>
<dbReference type="EMBL" id="DUMN01000073">
    <property type="protein sequence ID" value="HHV66475.1"/>
    <property type="molecule type" value="Genomic_DNA"/>
</dbReference>
<gene>
    <name evidence="2" type="ORF">GXX48_02320</name>
</gene>
<dbReference type="Proteomes" id="UP000551563">
    <property type="component" value="Unassembled WGS sequence"/>
</dbReference>
<proteinExistence type="predicted"/>
<feature type="region of interest" description="Disordered" evidence="1">
    <location>
        <begin position="1"/>
        <end position="20"/>
    </location>
</feature>
<comment type="caution">
    <text evidence="2">The sequence shown here is derived from an EMBL/GenBank/DDBJ whole genome shotgun (WGS) entry which is preliminary data.</text>
</comment>
<organism evidence="2 3">
    <name type="scientific">Brucella intermedia</name>
    <dbReference type="NCBI Taxonomy" id="94625"/>
    <lineage>
        <taxon>Bacteria</taxon>
        <taxon>Pseudomonadati</taxon>
        <taxon>Pseudomonadota</taxon>
        <taxon>Alphaproteobacteria</taxon>
        <taxon>Hyphomicrobiales</taxon>
        <taxon>Brucellaceae</taxon>
        <taxon>Brucella/Ochrobactrum group</taxon>
        <taxon>Brucella</taxon>
    </lineage>
</organism>
<evidence type="ECO:0000313" key="3">
    <source>
        <dbReference type="Proteomes" id="UP000551563"/>
    </source>
</evidence>
<evidence type="ECO:0000313" key="2">
    <source>
        <dbReference type="EMBL" id="HHV66475.1"/>
    </source>
</evidence>
<accession>A0A7V6P900</accession>
<evidence type="ECO:0000256" key="1">
    <source>
        <dbReference type="SAM" id="MobiDB-lite"/>
    </source>
</evidence>
<sequence>MSATHAFYASGHPLTFSDWNYDSNDYSSAPTDHREYACYDWLDHPVWTLNIEYDDDHKYVQWSVFNDISGATVASGYAQKIDDGKHSASVIAKRTLMMLSALDDEPVAN</sequence>
<name>A0A7V6P900_9HYPH</name>
<reference evidence="2 3" key="1">
    <citation type="journal article" date="2020" name="Biotechnol. Biofuels">
        <title>New insights from the biogas microbiome by comprehensive genome-resolved metagenomics of nearly 1600 species originating from multiple anaerobic digesters.</title>
        <authorList>
            <person name="Campanaro S."/>
            <person name="Treu L."/>
            <person name="Rodriguez-R L.M."/>
            <person name="Kovalovszki A."/>
            <person name="Ziels R.M."/>
            <person name="Maus I."/>
            <person name="Zhu X."/>
            <person name="Kougias P.G."/>
            <person name="Basile A."/>
            <person name="Luo G."/>
            <person name="Schluter A."/>
            <person name="Konstantinidis K.T."/>
            <person name="Angelidaki I."/>
        </authorList>
    </citation>
    <scope>NUCLEOTIDE SEQUENCE [LARGE SCALE GENOMIC DNA]</scope>
    <source>
        <strain evidence="2">AS04akNAM_66</strain>
    </source>
</reference>
<protein>
    <submittedName>
        <fullName evidence="2">Uncharacterized protein</fullName>
    </submittedName>
</protein>